<dbReference type="GO" id="GO:0005524">
    <property type="term" value="F:ATP binding"/>
    <property type="evidence" value="ECO:0007669"/>
    <property type="project" value="InterPro"/>
</dbReference>
<reference evidence="4" key="1">
    <citation type="journal article" date="2014" name="BMC Genomics">
        <title>Genome characteristics reveal the impact of lichenization on lichen-forming fungus Endocarpon pusillum Hedwig (Verrucariales, Ascomycota).</title>
        <authorList>
            <person name="Wang Y.-Y."/>
            <person name="Liu B."/>
            <person name="Zhang X.-Y."/>
            <person name="Zhou Q.-M."/>
            <person name="Zhang T."/>
            <person name="Li H."/>
            <person name="Yu Y.-F."/>
            <person name="Zhang X.-L."/>
            <person name="Hao X.-Y."/>
            <person name="Wang M."/>
            <person name="Wang L."/>
            <person name="Wei J.-C."/>
        </authorList>
    </citation>
    <scope>NUCLEOTIDE SEQUENCE [LARGE SCALE GENOMIC DNA]</scope>
    <source>
        <strain evidence="4">Z07020 / HMAS-L-300199</strain>
    </source>
</reference>
<dbReference type="SUPFAM" id="SSF52540">
    <property type="entry name" value="P-loop containing nucleoside triphosphate hydrolases"/>
    <property type="match status" value="1"/>
</dbReference>
<feature type="region of interest" description="Disordered" evidence="1">
    <location>
        <begin position="957"/>
        <end position="1001"/>
    </location>
</feature>
<dbReference type="InterPro" id="IPR003593">
    <property type="entry name" value="AAA+_ATPase"/>
</dbReference>
<dbReference type="GeneID" id="19241287"/>
<evidence type="ECO:0000259" key="2">
    <source>
        <dbReference type="SMART" id="SM00382"/>
    </source>
</evidence>
<dbReference type="SMART" id="SM00382">
    <property type="entry name" value="AAA"/>
    <property type="match status" value="1"/>
</dbReference>
<keyword evidence="4" id="KW-1185">Reference proteome</keyword>
<evidence type="ECO:0000313" key="4">
    <source>
        <dbReference type="Proteomes" id="UP000019373"/>
    </source>
</evidence>
<dbReference type="OMA" id="RWLKGWE"/>
<evidence type="ECO:0000313" key="3">
    <source>
        <dbReference type="EMBL" id="ERF70303.1"/>
    </source>
</evidence>
<sequence>MSSSPPSLPSSFDPAVELHTEPNLPDPHLAESDSNPEDLEALHIQEEELKIAKSSAGVVIQHRSWELLGTLCSSDVYNPETPSKPTTTRRSLPADEQRLTLPAPMPFSSSPGLYPQSSPPLAAGQKRKLFQSWEPEEPRKRKTLGGFLLDEGDEGSVTVADPRKEEAATLNTETVSVSPAVTVSNQDLGKVAIRSRSPSLPPLPESDTWNQLTHTVPIRTSSGKLLNVTLRPKSKQLSYEQTIAQRSTTAPGRAKKSYYGIDIHRLMNEHKSRADTETACQEVDQRDLPYASIERPVGATSHHKQGEYQMWTEKYRARKFTDLIGDERTHRSVLRWLKSWDPIVFPRSTKSIAKRKHPFGVSDPRILDENVQHRKILLLTGPPGLGKTTLAHVCAKHAGYETLEINASDERSRDVVKGRIRDAVGTETVKGIDVVKGDKKTRKAGRPVCVVVDEVDGVVAGVSGGGGEGGFMKALLDLIQLDQRNTQSAGDTSYGPKKSKKGDKFRLLRPVILICNDLYVPALRPLRTSSCAEIIHVRNTPVEKAVNRLTSIFEREGISSDGDAIRRLCEASWGTAGRKQGQNNSGGVGEGDIRGVLVQCEWVAHKLRSTSNHAKTPRLTKSWIEENILNSDSQSSCGRSRGGTREILERVFIEGAGLPNLPTKSSAEDAKVYAQSNTAPIGISELRKRAAVASIREMVDTLGDHDRLTTDCFTIYPTESYQDDPYLTKPIAAYDWLHFHDMLSSRVFNGQEWELDPYLSQSVCAFHHLFAAVNNERQRGWNADHSASIDKDAEDQSHPFSGPRADFAAYEAEKANRAIITEFQSSFSAPLLRLYRSTDAIAAELIPNVTRMLAPEVKPVIVGGSGGQSSVASVRKESEKTCVKIASRVMSGLNVAFERVRIEVEGGGAHSHAGFALRMEPPLDSLARFESTKTTSSGGPPAPVRYAVRQVLDQEHRRDIQRIRSENRFARATGQNRLDAPHTGDDDDNKENATDTSVKKNVTATAGKRDFFGRIINEARPGSAGRGMESAASKVVAKAEERVWVSFHEGFSNAVRKPITLREFLDSF</sequence>
<dbReference type="eggNOG" id="KOG1969">
    <property type="taxonomic scope" value="Eukaryota"/>
</dbReference>
<dbReference type="GO" id="GO:0003677">
    <property type="term" value="F:DNA binding"/>
    <property type="evidence" value="ECO:0007669"/>
    <property type="project" value="TreeGrafter"/>
</dbReference>
<dbReference type="InterPro" id="IPR027417">
    <property type="entry name" value="P-loop_NTPase"/>
</dbReference>
<dbReference type="CDD" id="cd00009">
    <property type="entry name" value="AAA"/>
    <property type="match status" value="1"/>
</dbReference>
<organism evidence="3 4">
    <name type="scientific">Endocarpon pusillum (strain Z07020 / HMAS-L-300199)</name>
    <name type="common">Lichen-forming fungus</name>
    <dbReference type="NCBI Taxonomy" id="1263415"/>
    <lineage>
        <taxon>Eukaryota</taxon>
        <taxon>Fungi</taxon>
        <taxon>Dikarya</taxon>
        <taxon>Ascomycota</taxon>
        <taxon>Pezizomycotina</taxon>
        <taxon>Eurotiomycetes</taxon>
        <taxon>Chaetothyriomycetidae</taxon>
        <taxon>Verrucariales</taxon>
        <taxon>Verrucariaceae</taxon>
        <taxon>Endocarpon</taxon>
    </lineage>
</organism>
<feature type="compositionally biased region" description="Low complexity" evidence="1">
    <location>
        <begin position="1"/>
        <end position="11"/>
    </location>
</feature>
<accession>U1GDZ7</accession>
<protein>
    <recommendedName>
        <fullName evidence="2">AAA+ ATPase domain-containing protein</fullName>
    </recommendedName>
</protein>
<feature type="region of interest" description="Disordered" evidence="1">
    <location>
        <begin position="1"/>
        <end position="38"/>
    </location>
</feature>
<dbReference type="Gene3D" id="3.40.50.300">
    <property type="entry name" value="P-loop containing nucleotide triphosphate hydrolases"/>
    <property type="match status" value="1"/>
</dbReference>
<dbReference type="PANTHER" id="PTHR23389">
    <property type="entry name" value="CHROMOSOME TRANSMISSION FIDELITY FACTOR 18"/>
    <property type="match status" value="1"/>
</dbReference>
<dbReference type="InterPro" id="IPR003959">
    <property type="entry name" value="ATPase_AAA_core"/>
</dbReference>
<feature type="compositionally biased region" description="Basic and acidic residues" evidence="1">
    <location>
        <begin position="957"/>
        <end position="969"/>
    </location>
</feature>
<dbReference type="Pfam" id="PF00004">
    <property type="entry name" value="AAA"/>
    <property type="match status" value="1"/>
</dbReference>
<dbReference type="HOGENOM" id="CLU_004894_0_0_1"/>
<feature type="compositionally biased region" description="Polar residues" evidence="1">
    <location>
        <begin position="73"/>
        <end position="90"/>
    </location>
</feature>
<dbReference type="OrthoDB" id="2195431at2759"/>
<dbReference type="Proteomes" id="UP000019373">
    <property type="component" value="Unassembled WGS sequence"/>
</dbReference>
<proteinExistence type="predicted"/>
<feature type="domain" description="AAA+ ATPase" evidence="2">
    <location>
        <begin position="373"/>
        <end position="540"/>
    </location>
</feature>
<evidence type="ECO:0000256" key="1">
    <source>
        <dbReference type="SAM" id="MobiDB-lite"/>
    </source>
</evidence>
<gene>
    <name evidence="3" type="ORF">EPUS_06344</name>
</gene>
<dbReference type="PANTHER" id="PTHR23389:SF3">
    <property type="entry name" value="CHROMOSOME TRANSMISSION FIDELITY PROTEIN 18 HOMOLOG"/>
    <property type="match status" value="1"/>
</dbReference>
<dbReference type="GO" id="GO:0005634">
    <property type="term" value="C:nucleus"/>
    <property type="evidence" value="ECO:0007669"/>
    <property type="project" value="TreeGrafter"/>
</dbReference>
<name>U1GDZ7_ENDPU</name>
<feature type="region of interest" description="Disordered" evidence="1">
    <location>
        <begin position="73"/>
        <end position="123"/>
    </location>
</feature>
<dbReference type="AlphaFoldDB" id="U1GDZ7"/>
<dbReference type="EMBL" id="KE721344">
    <property type="protein sequence ID" value="ERF70303.1"/>
    <property type="molecule type" value="Genomic_DNA"/>
</dbReference>
<dbReference type="GO" id="GO:0016887">
    <property type="term" value="F:ATP hydrolysis activity"/>
    <property type="evidence" value="ECO:0007669"/>
    <property type="project" value="InterPro"/>
</dbReference>
<dbReference type="RefSeq" id="XP_007804065.1">
    <property type="nucleotide sequence ID" value="XM_007805874.1"/>
</dbReference>